<feature type="non-terminal residue" evidence="1">
    <location>
        <position position="104"/>
    </location>
</feature>
<sequence length="104" mass="11809">KERLADIVFCELFYASVSQAEPPIYPNHYIAKLECTGHIQKCMGKRLMAKVKECKGKSYEDRGCKYTGIGGAVRLTQKKNQQNSRPLWSSHKGKQGRLCCHETC</sequence>
<dbReference type="OrthoDB" id="10060618at2759"/>
<name>A0A8J1ULX7_OWEFU</name>
<feature type="non-terminal residue" evidence="1">
    <location>
        <position position="1"/>
    </location>
</feature>
<comment type="caution">
    <text evidence="1">The sequence shown here is derived from an EMBL/GenBank/DDBJ whole genome shotgun (WGS) entry which is preliminary data.</text>
</comment>
<organism evidence="1 2">
    <name type="scientific">Owenia fusiformis</name>
    <name type="common">Polychaete worm</name>
    <dbReference type="NCBI Taxonomy" id="6347"/>
    <lineage>
        <taxon>Eukaryota</taxon>
        <taxon>Metazoa</taxon>
        <taxon>Spiralia</taxon>
        <taxon>Lophotrochozoa</taxon>
        <taxon>Annelida</taxon>
        <taxon>Polychaeta</taxon>
        <taxon>Sedentaria</taxon>
        <taxon>Canalipalpata</taxon>
        <taxon>Sabellida</taxon>
        <taxon>Oweniida</taxon>
        <taxon>Oweniidae</taxon>
        <taxon>Owenia</taxon>
    </lineage>
</organism>
<keyword evidence="2" id="KW-1185">Reference proteome</keyword>
<dbReference type="EMBL" id="CAIIXF020000009">
    <property type="protein sequence ID" value="CAH1793324.1"/>
    <property type="molecule type" value="Genomic_DNA"/>
</dbReference>
<accession>A0A8J1ULX7</accession>
<dbReference type="AlphaFoldDB" id="A0A8J1ULX7"/>
<proteinExistence type="predicted"/>
<evidence type="ECO:0000313" key="2">
    <source>
        <dbReference type="Proteomes" id="UP000749559"/>
    </source>
</evidence>
<reference evidence="1" key="1">
    <citation type="submission" date="2022-03" db="EMBL/GenBank/DDBJ databases">
        <authorList>
            <person name="Martin C."/>
        </authorList>
    </citation>
    <scope>NUCLEOTIDE SEQUENCE</scope>
</reference>
<gene>
    <name evidence="1" type="ORF">OFUS_LOCUS18188</name>
</gene>
<evidence type="ECO:0000313" key="1">
    <source>
        <dbReference type="EMBL" id="CAH1793324.1"/>
    </source>
</evidence>
<protein>
    <submittedName>
        <fullName evidence="1">Uncharacterized protein</fullName>
    </submittedName>
</protein>
<dbReference type="Proteomes" id="UP000749559">
    <property type="component" value="Unassembled WGS sequence"/>
</dbReference>